<dbReference type="InterPro" id="IPR029063">
    <property type="entry name" value="SAM-dependent_MTases_sf"/>
</dbReference>
<protein>
    <submittedName>
        <fullName evidence="2">Class I SAM-dependent methyltransferase</fullName>
    </submittedName>
</protein>
<dbReference type="RefSeq" id="WP_250856965.1">
    <property type="nucleotide sequence ID" value="NZ_JAGSOJ010000001.1"/>
</dbReference>
<gene>
    <name evidence="2" type="ORF">KDK92_00335</name>
</gene>
<reference evidence="2" key="2">
    <citation type="submission" date="2021-04" db="EMBL/GenBank/DDBJ databases">
        <authorList>
            <person name="Dong X."/>
        </authorList>
    </citation>
    <scope>NUCLEOTIDE SEQUENCE</scope>
    <source>
        <strain evidence="2">ZWT</strain>
    </source>
</reference>
<evidence type="ECO:0000313" key="2">
    <source>
        <dbReference type="EMBL" id="MCM1988168.1"/>
    </source>
</evidence>
<keyword evidence="2" id="KW-0489">Methyltransferase</keyword>
<dbReference type="InterPro" id="IPR013216">
    <property type="entry name" value="Methyltransf_11"/>
</dbReference>
<evidence type="ECO:0000313" key="3">
    <source>
        <dbReference type="Proteomes" id="UP001056429"/>
    </source>
</evidence>
<sequence>MFIKEKVYYFETQALICEQDLCNAKLIQMDAEKLDFFDNSFDNVLCGLSTSFIESMEYKDAHGIRFDAEVLFRIA</sequence>
<comment type="caution">
    <text evidence="2">The sequence shown here is derived from an EMBL/GenBank/DDBJ whole genome shotgun (WGS) entry which is preliminary data.</text>
</comment>
<organism evidence="2 3">
    <name type="scientific">Oceanirhabdus seepicola</name>
    <dbReference type="NCBI Taxonomy" id="2828781"/>
    <lineage>
        <taxon>Bacteria</taxon>
        <taxon>Bacillati</taxon>
        <taxon>Bacillota</taxon>
        <taxon>Clostridia</taxon>
        <taxon>Eubacteriales</taxon>
        <taxon>Clostridiaceae</taxon>
        <taxon>Oceanirhabdus</taxon>
    </lineage>
</organism>
<dbReference type="AlphaFoldDB" id="A0A9J6NYE9"/>
<dbReference type="GO" id="GO:0008757">
    <property type="term" value="F:S-adenosylmethionine-dependent methyltransferase activity"/>
    <property type="evidence" value="ECO:0007669"/>
    <property type="project" value="InterPro"/>
</dbReference>
<dbReference type="Proteomes" id="UP001056429">
    <property type="component" value="Unassembled WGS sequence"/>
</dbReference>
<reference evidence="2" key="1">
    <citation type="journal article" date="2021" name="mSystems">
        <title>Bacteria and Archaea Synergistically Convert Glycine Betaine to Biogenic Methane in the Formosa Cold Seep of the South China Sea.</title>
        <authorList>
            <person name="Li L."/>
            <person name="Zhang W."/>
            <person name="Zhang S."/>
            <person name="Song L."/>
            <person name="Sun Q."/>
            <person name="Zhang H."/>
            <person name="Xiang H."/>
            <person name="Dong X."/>
        </authorList>
    </citation>
    <scope>NUCLEOTIDE SEQUENCE</scope>
    <source>
        <strain evidence="2">ZWT</strain>
    </source>
</reference>
<proteinExistence type="predicted"/>
<evidence type="ECO:0000259" key="1">
    <source>
        <dbReference type="Pfam" id="PF08241"/>
    </source>
</evidence>
<dbReference type="GO" id="GO:0032259">
    <property type="term" value="P:methylation"/>
    <property type="evidence" value="ECO:0007669"/>
    <property type="project" value="UniProtKB-KW"/>
</dbReference>
<dbReference type="SUPFAM" id="SSF53335">
    <property type="entry name" value="S-adenosyl-L-methionine-dependent methyltransferases"/>
    <property type="match status" value="1"/>
</dbReference>
<accession>A0A9J6NYE9</accession>
<dbReference type="Pfam" id="PF08241">
    <property type="entry name" value="Methyltransf_11"/>
    <property type="match status" value="1"/>
</dbReference>
<dbReference type="EMBL" id="JAGSOJ010000001">
    <property type="protein sequence ID" value="MCM1988168.1"/>
    <property type="molecule type" value="Genomic_DNA"/>
</dbReference>
<keyword evidence="3" id="KW-1185">Reference proteome</keyword>
<name>A0A9J6NYE9_9CLOT</name>
<feature type="domain" description="Methyltransferase type 11" evidence="1">
    <location>
        <begin position="18"/>
        <end position="55"/>
    </location>
</feature>
<keyword evidence="2" id="KW-0808">Transferase</keyword>